<dbReference type="PROSITE" id="PS50878">
    <property type="entry name" value="RT_POL"/>
    <property type="match status" value="1"/>
</dbReference>
<dbReference type="Pfam" id="PF00078">
    <property type="entry name" value="RVT_1"/>
    <property type="match status" value="1"/>
</dbReference>
<name>A0A5N6N006_9ASTR</name>
<protein>
    <recommendedName>
        <fullName evidence="1">Reverse transcriptase domain-containing protein</fullName>
    </recommendedName>
</protein>
<dbReference type="InterPro" id="IPR043502">
    <property type="entry name" value="DNA/RNA_pol_sf"/>
</dbReference>
<evidence type="ECO:0000313" key="3">
    <source>
        <dbReference type="Proteomes" id="UP000326396"/>
    </source>
</evidence>
<evidence type="ECO:0000313" key="2">
    <source>
        <dbReference type="EMBL" id="KAD4179607.1"/>
    </source>
</evidence>
<dbReference type="PANTHER" id="PTHR46238:SF8">
    <property type="entry name" value="ENDONUCLEASE_EXONUCLEASE_PHOSPHATASE DOMAIN-CONTAINING PROTEIN"/>
    <property type="match status" value="1"/>
</dbReference>
<dbReference type="Proteomes" id="UP000326396">
    <property type="component" value="Linkage Group LG4"/>
</dbReference>
<evidence type="ECO:0000259" key="1">
    <source>
        <dbReference type="PROSITE" id="PS50878"/>
    </source>
</evidence>
<dbReference type="SUPFAM" id="SSF56672">
    <property type="entry name" value="DNA/RNA polymerases"/>
    <property type="match status" value="1"/>
</dbReference>
<feature type="domain" description="Reverse transcriptase" evidence="1">
    <location>
        <begin position="1"/>
        <end position="189"/>
    </location>
</feature>
<keyword evidence="3" id="KW-1185">Reference proteome</keyword>
<accession>A0A5N6N006</accession>
<comment type="caution">
    <text evidence="2">The sequence shown here is derived from an EMBL/GenBank/DDBJ whole genome shotgun (WGS) entry which is preliminary data.</text>
</comment>
<organism evidence="2 3">
    <name type="scientific">Mikania micrantha</name>
    <name type="common">bitter vine</name>
    <dbReference type="NCBI Taxonomy" id="192012"/>
    <lineage>
        <taxon>Eukaryota</taxon>
        <taxon>Viridiplantae</taxon>
        <taxon>Streptophyta</taxon>
        <taxon>Embryophyta</taxon>
        <taxon>Tracheophyta</taxon>
        <taxon>Spermatophyta</taxon>
        <taxon>Magnoliopsida</taxon>
        <taxon>eudicotyledons</taxon>
        <taxon>Gunneridae</taxon>
        <taxon>Pentapetalae</taxon>
        <taxon>asterids</taxon>
        <taxon>campanulids</taxon>
        <taxon>Asterales</taxon>
        <taxon>Asteraceae</taxon>
        <taxon>Asteroideae</taxon>
        <taxon>Heliantheae alliance</taxon>
        <taxon>Eupatorieae</taxon>
        <taxon>Mikania</taxon>
    </lineage>
</organism>
<dbReference type="EMBL" id="SZYD01000014">
    <property type="protein sequence ID" value="KAD4179607.1"/>
    <property type="molecule type" value="Genomic_DNA"/>
</dbReference>
<gene>
    <name evidence="2" type="ORF">E3N88_28198</name>
</gene>
<dbReference type="AlphaFoldDB" id="A0A5N6N006"/>
<reference evidence="2 3" key="1">
    <citation type="submission" date="2019-05" db="EMBL/GenBank/DDBJ databases">
        <title>Mikania micrantha, genome provides insights into the molecular mechanism of rapid growth.</title>
        <authorList>
            <person name="Liu B."/>
        </authorList>
    </citation>
    <scope>NUCLEOTIDE SEQUENCE [LARGE SCALE GENOMIC DNA]</scope>
    <source>
        <strain evidence="2">NLD-2019</strain>
        <tissue evidence="2">Leaf</tissue>
    </source>
</reference>
<dbReference type="PANTHER" id="PTHR46238">
    <property type="entry name" value="REVERSE TRANSCRIPTASE DOMAIN-CONTAINING PROTEIN"/>
    <property type="match status" value="1"/>
</dbReference>
<sequence length="341" mass="40057">MPGRSTTEVIHVLRRLMEKYREKKRDLHMVFIDPEKAYDSVPRQLIWGSLASRGIPWRYIEIIKDTYARAKTSVRAPVGDIDPFSVEVGLHQGSALSPFLFVVILDELSRSIQEDIPWCMLFADDIVLMAERKDDLNVRTNNEVNEVTIGGQEVPQTTKFKYVLSDGDIDCDMAHRVQAGWNKWKAATSILCDKRFPDKLKGKFRVAVRPAMLYGTDCWPIKKIHERKLETAEMRMLRWMCLQTRLDRIRNETIRGRVGVTCISDKVREGRLRWFCQVRRRHVLAPVRRVETLSVEGKRYRSRPRLTWEEQIRQDMITLHLSEDMISDRNSWRCRIKARDS</sequence>
<proteinExistence type="predicted"/>
<dbReference type="OrthoDB" id="768353at2759"/>
<dbReference type="InterPro" id="IPR000477">
    <property type="entry name" value="RT_dom"/>
</dbReference>